<dbReference type="InterPro" id="IPR006553">
    <property type="entry name" value="Leu-rich_rpt_Cys-con_subtyp"/>
</dbReference>
<evidence type="ECO:0000259" key="1">
    <source>
        <dbReference type="Pfam" id="PF25372"/>
    </source>
</evidence>
<keyword evidence="3" id="KW-1185">Reference proteome</keyword>
<proteinExistence type="predicted"/>
<dbReference type="PANTHER" id="PTHR13318">
    <property type="entry name" value="PARTNER OF PAIRED, ISOFORM B-RELATED"/>
    <property type="match status" value="1"/>
</dbReference>
<dbReference type="Pfam" id="PF13516">
    <property type="entry name" value="LRR_6"/>
    <property type="match status" value="1"/>
</dbReference>
<dbReference type="AlphaFoldDB" id="A0AAQ3KQ04"/>
<feature type="domain" description="F-box/LRR-repeat protein 15-like leucin rich repeat" evidence="1">
    <location>
        <begin position="255"/>
        <end position="416"/>
    </location>
</feature>
<dbReference type="FunFam" id="3.80.10.10:FF:000276">
    <property type="entry name" value="F-box/LRR-repeat protein 3"/>
    <property type="match status" value="1"/>
</dbReference>
<dbReference type="Proteomes" id="UP001327560">
    <property type="component" value="Chromosome 6"/>
</dbReference>
<gene>
    <name evidence="2" type="ORF">Cni_G20935</name>
</gene>
<dbReference type="FunFam" id="3.80.10.10:FF:000518">
    <property type="entry name" value="F-box family protein"/>
    <property type="match status" value="1"/>
</dbReference>
<dbReference type="GO" id="GO:0019005">
    <property type="term" value="C:SCF ubiquitin ligase complex"/>
    <property type="evidence" value="ECO:0007669"/>
    <property type="project" value="TreeGrafter"/>
</dbReference>
<dbReference type="Pfam" id="PF25372">
    <property type="entry name" value="DUF7885"/>
    <property type="match status" value="2"/>
</dbReference>
<dbReference type="Gene3D" id="3.80.10.10">
    <property type="entry name" value="Ribonuclease Inhibitor"/>
    <property type="match status" value="4"/>
</dbReference>
<dbReference type="InterPro" id="IPR032675">
    <property type="entry name" value="LRR_dom_sf"/>
</dbReference>
<dbReference type="PANTHER" id="PTHR13318:SF272">
    <property type="entry name" value="OS12G0552700 PROTEIN"/>
    <property type="match status" value="1"/>
</dbReference>
<evidence type="ECO:0000313" key="2">
    <source>
        <dbReference type="EMBL" id="WOL12170.1"/>
    </source>
</evidence>
<dbReference type="SMART" id="SM00367">
    <property type="entry name" value="LRR_CC"/>
    <property type="match status" value="18"/>
</dbReference>
<protein>
    <recommendedName>
        <fullName evidence="1">F-box/LRR-repeat protein 15-like leucin rich repeat domain-containing protein</fullName>
    </recommendedName>
</protein>
<dbReference type="InterPro" id="IPR001611">
    <property type="entry name" value="Leu-rich_rpt"/>
</dbReference>
<dbReference type="SUPFAM" id="SSF52047">
    <property type="entry name" value="RNI-like"/>
    <property type="match status" value="2"/>
</dbReference>
<evidence type="ECO:0000313" key="3">
    <source>
        <dbReference type="Proteomes" id="UP001327560"/>
    </source>
</evidence>
<feature type="domain" description="F-box/LRR-repeat protein 15-like leucin rich repeat" evidence="1">
    <location>
        <begin position="422"/>
        <end position="588"/>
    </location>
</feature>
<dbReference type="InterPro" id="IPR057207">
    <property type="entry name" value="FBXL15_LRR"/>
</dbReference>
<accession>A0AAQ3KQ04</accession>
<dbReference type="EMBL" id="CP136895">
    <property type="protein sequence ID" value="WOL12170.1"/>
    <property type="molecule type" value="Genomic_DNA"/>
</dbReference>
<sequence>MTQIGQPRGTKLMKRAHMQQPSDSIMAVLSVDLLIQILDRVTDSCDRKSCRLVCRGFLRAEALQRRALRVFRREALPRLLRRYATCLERLDLSTCPALDDYALSASLAAGTGRWQLRSVNLSRASGVGWRGLAALVAACPLLEAVDLSHCVGLGDRDAAALAAAAGLRELRLDKCLSLTDVGLAKVAVGCPGLKKLGIKWCLEISDIGIDLLAKKCQDLMELDISYLKISNKSIQSISSLVKLEVLSMVGCSYIDDEGLEFLNNGTNSLRVIDVSRCDNVTSSGLTSVIEWHKRLQKLNVGDCFPELSPLFLSKLNGLKDSLTVLKLDGFQLCSSSLKIIGMNCKNLAKIGLSKCKSVTDEGISELVAGCVDLMTIDLTCCHLLTDKALMAIGEHCKKLSCLRLESCNLITEKGLDRIGTCCSNLEEIDLTDCSICNTAMQYLSRCSKLMVLKLGLCDKISDEGLVHIASNCKLLRELDLYRCIQITDDGLAAIATGCKKLQKLNLCYCTQITDKGMKHVSCLEGLSDLELRGLCHVTSVGISEIAKGCRGLSELDLKRCNLVDDAGLFALAQYTGNLRQINISYCPVSGMGLCMLLVNLECLQDVKVVHINQVTVREFENALRGSLGRLKKLKLLIGLKHLLAPWLIQMLQVRGCRIRWVDKPCYEPFLAY</sequence>
<dbReference type="CDD" id="cd22159">
    <property type="entry name" value="F-box_AtTIR1-like"/>
    <property type="match status" value="1"/>
</dbReference>
<organism evidence="2 3">
    <name type="scientific">Canna indica</name>
    <name type="common">Indian-shot</name>
    <dbReference type="NCBI Taxonomy" id="4628"/>
    <lineage>
        <taxon>Eukaryota</taxon>
        <taxon>Viridiplantae</taxon>
        <taxon>Streptophyta</taxon>
        <taxon>Embryophyta</taxon>
        <taxon>Tracheophyta</taxon>
        <taxon>Spermatophyta</taxon>
        <taxon>Magnoliopsida</taxon>
        <taxon>Liliopsida</taxon>
        <taxon>Zingiberales</taxon>
        <taxon>Cannaceae</taxon>
        <taxon>Canna</taxon>
    </lineage>
</organism>
<dbReference type="GO" id="GO:0031146">
    <property type="term" value="P:SCF-dependent proteasomal ubiquitin-dependent protein catabolic process"/>
    <property type="evidence" value="ECO:0007669"/>
    <property type="project" value="TreeGrafter"/>
</dbReference>
<reference evidence="2 3" key="1">
    <citation type="submission" date="2023-10" db="EMBL/GenBank/DDBJ databases">
        <title>Chromosome-scale genome assembly provides insights into flower coloration mechanisms of Canna indica.</title>
        <authorList>
            <person name="Li C."/>
        </authorList>
    </citation>
    <scope>NUCLEOTIDE SEQUENCE [LARGE SCALE GENOMIC DNA]</scope>
    <source>
        <tissue evidence="2">Flower</tissue>
    </source>
</reference>
<name>A0AAQ3KQ04_9LILI</name>